<keyword evidence="2" id="KW-1185">Reference proteome</keyword>
<dbReference type="Proteomes" id="UP001517388">
    <property type="component" value="Unassembled WGS sequence"/>
</dbReference>
<protein>
    <submittedName>
        <fullName evidence="1">Class I SAM-dependent methyltransferase</fullName>
    </submittedName>
</protein>
<accession>A0ACC7S943</accession>
<evidence type="ECO:0000313" key="1">
    <source>
        <dbReference type="EMBL" id="MTJ45043.1"/>
    </source>
</evidence>
<evidence type="ECO:0000313" key="2">
    <source>
        <dbReference type="Proteomes" id="UP001517388"/>
    </source>
</evidence>
<reference evidence="2" key="1">
    <citation type="journal article" date="2020" name="Toxins">
        <title>Phylogenomic Analysis of Secondary Metabolism in the Toxic Cyanobacterial Genera Anabaena, Dolichospermum and Aphanizomenon.</title>
        <authorList>
            <person name="Oesterholm J."/>
            <person name="Popin R.V."/>
            <person name="Fewer D.P."/>
            <person name="Sivonen K."/>
        </authorList>
    </citation>
    <scope>NUCLEOTIDE SEQUENCE [LARGE SCALE GENOMIC DNA]</scope>
    <source>
        <strain evidence="2">UHCC 0037</strain>
    </source>
</reference>
<keyword evidence="1" id="KW-0808">Transferase</keyword>
<keyword evidence="1" id="KW-0489">Methyltransferase</keyword>
<proteinExistence type="predicted"/>
<sequence>MKIIKLFEKLISQKAVFLDKYTKDISGSAEVSSINYNDCLVQSNGDIFGSSVFLVKNGYRHYIPDLDWVIQHGFTWPTDINNVTDEVLINLLPGRPAPRKWSLEEWINPPRDINMMKMREIATSRLTGYGIECGAGASPLPLPLNCHVKYVDRFSKSELQHQLYPGQQFYNFIEPDILSDLNNLDGIEDNSLDFIVACHVIEHLRNPIGALEKAYKKLRMGGSIVLVIPDKERTFDKKRKLTVLEHLILDYQEPSKNRDKEHYIEFFELAFQVSSEKLYSTIEENFQAQADIHYHTFTYESFSVLINYVHNHICSWSSVWSQPTLSNSLEDIEFYFILTK</sequence>
<name>A0ACC7S943_DOLFA</name>
<comment type="caution">
    <text evidence="1">The sequence shown here is derived from an EMBL/GenBank/DDBJ whole genome shotgun (WGS) entry which is preliminary data.</text>
</comment>
<dbReference type="EMBL" id="VILF01000005">
    <property type="protein sequence ID" value="MTJ45043.1"/>
    <property type="molecule type" value="Genomic_DNA"/>
</dbReference>
<gene>
    <name evidence="1" type="ORF">FJR39_18575</name>
</gene>
<organism evidence="1 2">
    <name type="scientific">Dolichospermum flos-aquae UHCC 0037</name>
    <dbReference type="NCBI Taxonomy" id="2590026"/>
    <lineage>
        <taxon>Bacteria</taxon>
        <taxon>Bacillati</taxon>
        <taxon>Cyanobacteriota</taxon>
        <taxon>Cyanophyceae</taxon>
        <taxon>Nostocales</taxon>
        <taxon>Aphanizomenonaceae</taxon>
        <taxon>Dolichospermum</taxon>
    </lineage>
</organism>